<proteinExistence type="predicted"/>
<feature type="compositionally biased region" description="Polar residues" evidence="1">
    <location>
        <begin position="178"/>
        <end position="192"/>
    </location>
</feature>
<organism evidence="3 4">
    <name type="scientific">Setaria italica</name>
    <name type="common">Foxtail millet</name>
    <name type="synonym">Panicum italicum</name>
    <dbReference type="NCBI Taxonomy" id="4555"/>
    <lineage>
        <taxon>Eukaryota</taxon>
        <taxon>Viridiplantae</taxon>
        <taxon>Streptophyta</taxon>
        <taxon>Embryophyta</taxon>
        <taxon>Tracheophyta</taxon>
        <taxon>Spermatophyta</taxon>
        <taxon>Magnoliopsida</taxon>
        <taxon>Liliopsida</taxon>
        <taxon>Poales</taxon>
        <taxon>Poaceae</taxon>
        <taxon>PACMAD clade</taxon>
        <taxon>Panicoideae</taxon>
        <taxon>Panicodae</taxon>
        <taxon>Paniceae</taxon>
        <taxon>Cenchrinae</taxon>
        <taxon>Setaria</taxon>
    </lineage>
</organism>
<dbReference type="CDD" id="cd00121">
    <property type="entry name" value="MATH"/>
    <property type="match status" value="1"/>
</dbReference>
<dbReference type="InParanoid" id="A0A0Q3P2N9"/>
<reference evidence="4" key="1">
    <citation type="journal article" date="2012" name="Nat. Biotechnol.">
        <title>Reference genome sequence of the model plant Setaria.</title>
        <authorList>
            <person name="Bennetzen J.L."/>
            <person name="Schmutz J."/>
            <person name="Wang H."/>
            <person name="Percifield R."/>
            <person name="Hawkins J."/>
            <person name="Pontaroli A.C."/>
            <person name="Estep M."/>
            <person name="Feng L."/>
            <person name="Vaughn J.N."/>
            <person name="Grimwood J."/>
            <person name="Jenkins J."/>
            <person name="Barry K."/>
            <person name="Lindquist E."/>
            <person name="Hellsten U."/>
            <person name="Deshpande S."/>
            <person name="Wang X."/>
            <person name="Wu X."/>
            <person name="Mitros T."/>
            <person name="Triplett J."/>
            <person name="Yang X."/>
            <person name="Ye C.Y."/>
            <person name="Mauro-Herrera M."/>
            <person name="Wang L."/>
            <person name="Li P."/>
            <person name="Sharma M."/>
            <person name="Sharma R."/>
            <person name="Ronald P.C."/>
            <person name="Panaud O."/>
            <person name="Kellogg E.A."/>
            <person name="Brutnell T.P."/>
            <person name="Doust A.N."/>
            <person name="Tuskan G.A."/>
            <person name="Rokhsar D."/>
            <person name="Devos K.M."/>
        </authorList>
    </citation>
    <scope>NUCLEOTIDE SEQUENCE [LARGE SCALE GENOMIC DNA]</scope>
    <source>
        <strain evidence="4">cv. Yugu1</strain>
    </source>
</reference>
<dbReference type="Proteomes" id="UP000004995">
    <property type="component" value="Unassembled WGS sequence"/>
</dbReference>
<dbReference type="InterPro" id="IPR008974">
    <property type="entry name" value="TRAF-like"/>
</dbReference>
<name>A0A0Q3P2N9_SETIT</name>
<dbReference type="AlphaFoldDB" id="A0A0Q3P2N9"/>
<dbReference type="PANTHER" id="PTHR26379">
    <property type="entry name" value="BTB/POZ AND MATH DOMAIN-CONTAINING PROTEIN 1"/>
    <property type="match status" value="1"/>
</dbReference>
<reference evidence="3" key="2">
    <citation type="submission" date="2018-08" db="UniProtKB">
        <authorList>
            <consortium name="EnsemblPlants"/>
        </authorList>
    </citation>
    <scope>IDENTIFICATION</scope>
    <source>
        <strain evidence="3">Yugu1</strain>
    </source>
</reference>
<evidence type="ECO:0000313" key="3">
    <source>
        <dbReference type="EnsemblPlants" id="KQL00753"/>
    </source>
</evidence>
<accession>A0A0Q3P2N9</accession>
<feature type="domain" description="MATH" evidence="2">
    <location>
        <begin position="4"/>
        <end position="140"/>
    </location>
</feature>
<dbReference type="InterPro" id="IPR045005">
    <property type="entry name" value="BPM1-6"/>
</dbReference>
<dbReference type="Gramene" id="KQL00753">
    <property type="protein sequence ID" value="KQL00753"/>
    <property type="gene ID" value="SETIT_015613mg"/>
</dbReference>
<dbReference type="SUPFAM" id="SSF49599">
    <property type="entry name" value="TRAF domain-like"/>
    <property type="match status" value="1"/>
</dbReference>
<evidence type="ECO:0000313" key="4">
    <source>
        <dbReference type="Proteomes" id="UP000004995"/>
    </source>
</evidence>
<dbReference type="InterPro" id="IPR002083">
    <property type="entry name" value="MATH/TRAF_dom"/>
</dbReference>
<dbReference type="PROSITE" id="PS50144">
    <property type="entry name" value="MATH"/>
    <property type="match status" value="1"/>
</dbReference>
<evidence type="ECO:0000256" key="1">
    <source>
        <dbReference type="SAM" id="MobiDB-lite"/>
    </source>
</evidence>
<keyword evidence="4" id="KW-1185">Reference proteome</keyword>
<dbReference type="PANTHER" id="PTHR26379:SF282">
    <property type="entry name" value="OS04G0433000 PROTEIN"/>
    <property type="match status" value="1"/>
</dbReference>
<sequence>PEASTCSASTFYSWSKTISGGESIRSVFTVGGCGWHVHYYPNGADAARPDSGSISFYLRLDDHEARVRASPPSTGPDDDDYGRVHYYEDYFDEDGNEIEKEVGPPEELGRGYADFISKEELERRRETVLKDDSLAVLELNGLYLGQRYRQRVPRLNYTDELKRIPTTTKRRAAASRMIGSTSAGASPNSATASERRRQAIK</sequence>
<protein>
    <recommendedName>
        <fullName evidence="2">MATH domain-containing protein</fullName>
    </recommendedName>
</protein>
<dbReference type="EMBL" id="AGNK02003557">
    <property type="status" value="NOT_ANNOTATED_CDS"/>
    <property type="molecule type" value="Genomic_DNA"/>
</dbReference>
<dbReference type="Pfam" id="PF22486">
    <property type="entry name" value="MATH_2"/>
    <property type="match status" value="1"/>
</dbReference>
<feature type="region of interest" description="Disordered" evidence="1">
    <location>
        <begin position="166"/>
        <end position="201"/>
    </location>
</feature>
<dbReference type="GO" id="GO:0016567">
    <property type="term" value="P:protein ubiquitination"/>
    <property type="evidence" value="ECO:0007669"/>
    <property type="project" value="InterPro"/>
</dbReference>
<evidence type="ECO:0000259" key="2">
    <source>
        <dbReference type="PROSITE" id="PS50144"/>
    </source>
</evidence>
<dbReference type="Gene3D" id="2.60.210.10">
    <property type="entry name" value="Apoptosis, Tumor Necrosis Factor Receptor Associated Protein 2, Chain A"/>
    <property type="match status" value="1"/>
</dbReference>
<dbReference type="EnsemblPlants" id="KQL00753">
    <property type="protein sequence ID" value="KQL00753"/>
    <property type="gene ID" value="SETIT_015613mg"/>
</dbReference>